<dbReference type="InterPro" id="IPR009003">
    <property type="entry name" value="Peptidase_S1_PA"/>
</dbReference>
<dbReference type="Proteomes" id="UP001430679">
    <property type="component" value="Unassembled WGS sequence"/>
</dbReference>
<reference evidence="1" key="1">
    <citation type="submission" date="2021-11" db="EMBL/GenBank/DDBJ databases">
        <title>Description of novel Flavobacterium species.</title>
        <authorList>
            <person name="Saticioglu I.B."/>
            <person name="Ay H."/>
            <person name="Altun S."/>
            <person name="Duman M."/>
        </authorList>
    </citation>
    <scope>NUCLEOTIDE SEQUENCE</scope>
    <source>
        <strain evidence="1">F-30</strain>
    </source>
</reference>
<evidence type="ECO:0008006" key="3">
    <source>
        <dbReference type="Google" id="ProtNLM"/>
    </source>
</evidence>
<protein>
    <recommendedName>
        <fullName evidence="3">Trypsin-like peptidase domain-containing protein</fullName>
    </recommendedName>
</protein>
<gene>
    <name evidence="1" type="ORF">LNP81_12045</name>
</gene>
<dbReference type="SUPFAM" id="SSF50494">
    <property type="entry name" value="Trypsin-like serine proteases"/>
    <property type="match status" value="1"/>
</dbReference>
<comment type="caution">
    <text evidence="1">The sequence shown here is derived from an EMBL/GenBank/DDBJ whole genome shotgun (WGS) entry which is preliminary data.</text>
</comment>
<name>A0ABS8MDX2_9FLAO</name>
<organism evidence="1 2">
    <name type="scientific">Flavobacterium piscisymbiosum</name>
    <dbReference type="NCBI Taxonomy" id="2893753"/>
    <lineage>
        <taxon>Bacteria</taxon>
        <taxon>Pseudomonadati</taxon>
        <taxon>Bacteroidota</taxon>
        <taxon>Flavobacteriia</taxon>
        <taxon>Flavobacteriales</taxon>
        <taxon>Flavobacteriaceae</taxon>
        <taxon>Flavobacterium</taxon>
    </lineage>
</organism>
<proteinExistence type="predicted"/>
<evidence type="ECO:0000313" key="1">
    <source>
        <dbReference type="EMBL" id="MCC9063719.1"/>
    </source>
</evidence>
<evidence type="ECO:0000313" key="2">
    <source>
        <dbReference type="Proteomes" id="UP001430679"/>
    </source>
</evidence>
<accession>A0ABS8MDX2</accession>
<dbReference type="EMBL" id="JAJJMM010000001">
    <property type="protein sequence ID" value="MCC9063719.1"/>
    <property type="molecule type" value="Genomic_DNA"/>
</dbReference>
<keyword evidence="2" id="KW-1185">Reference proteome</keyword>
<dbReference type="RefSeq" id="WP_230036106.1">
    <property type="nucleotide sequence ID" value="NZ_JAJJMM010000001.1"/>
</dbReference>
<sequence length="266" mass="29856">MEKGKMELQPEQVGSALDVIVKASIPLIVVSPGDLEPEGFGSGCIVRHRERLFLLSVAHVTDYEGKSTCIITNQLPKDGKGVIYSVGAMCFFDEYKLAKDQILEEIQSLDDLLQNFNETLDVTFCEIKEPIELIQPETDFIYHKIEKGRKIIFDFDAIDNPDKSKVYGFSGYIRQEINPGKIESQITLKIGLTFHKTKGRFHMFLADKIIRDADDYRGCSGAPIVDEEGKLVALAASVLKNSQIVFGFSIHECKRLLDHAIETNLL</sequence>